<name>A0A8S2MIA0_9BILA</name>
<gene>
    <name evidence="2" type="ORF">OVA965_LOCUS21530</name>
    <name evidence="3" type="ORF">TMI583_LOCUS22196</name>
</gene>
<evidence type="ECO:0000256" key="1">
    <source>
        <dbReference type="SAM" id="MobiDB-lite"/>
    </source>
</evidence>
<dbReference type="Proteomes" id="UP000682733">
    <property type="component" value="Unassembled WGS sequence"/>
</dbReference>
<sequence length="361" mass="43008">MTVDNIKRIFQEIDDAIDDRGDIVELEQLFTNVKKEISDEVFEADQKRLHDHYQEANTQQTLCKRYDEYDSKEKPLDNLITTAFDHHKIEEWLREFERNLFSQEPPKLKTNCLSQEVRLLEDFDELTLLIKQAFKSNVRSLSEYWKMTNICDRVRTVLSILKNIMSHEKVVVENGEERIEFRYDEWMSIFNSNRLKSSAIQHHNDLFKNVLRCVLEQKEKLMNLLKERADSSSYYDLYRKEGDRLRKLADVYNRSIEENKYVENFDKKELKSRKMYFALGAYEQYRAATKLLGRTENALERVELVESMAIALSLADDYRTEAELYFLSAFYLLLTNFSNSGGEHEMPEQLKSQLRKNFRNS</sequence>
<proteinExistence type="predicted"/>
<evidence type="ECO:0000313" key="3">
    <source>
        <dbReference type="EMBL" id="CAF3954456.1"/>
    </source>
</evidence>
<dbReference type="Proteomes" id="UP000677228">
    <property type="component" value="Unassembled WGS sequence"/>
</dbReference>
<dbReference type="AlphaFoldDB" id="A0A8S2MIA0"/>
<dbReference type="EMBL" id="CAJNOK010011828">
    <property type="protein sequence ID" value="CAF1149462.1"/>
    <property type="molecule type" value="Genomic_DNA"/>
</dbReference>
<feature type="region of interest" description="Disordered" evidence="1">
    <location>
        <begin position="342"/>
        <end position="361"/>
    </location>
</feature>
<comment type="caution">
    <text evidence="3">The sequence shown here is derived from an EMBL/GenBank/DDBJ whole genome shotgun (WGS) entry which is preliminary data.</text>
</comment>
<evidence type="ECO:0000313" key="4">
    <source>
        <dbReference type="Proteomes" id="UP000682733"/>
    </source>
</evidence>
<organism evidence="3 4">
    <name type="scientific">Didymodactylos carnosus</name>
    <dbReference type="NCBI Taxonomy" id="1234261"/>
    <lineage>
        <taxon>Eukaryota</taxon>
        <taxon>Metazoa</taxon>
        <taxon>Spiralia</taxon>
        <taxon>Gnathifera</taxon>
        <taxon>Rotifera</taxon>
        <taxon>Eurotatoria</taxon>
        <taxon>Bdelloidea</taxon>
        <taxon>Philodinida</taxon>
        <taxon>Philodinidae</taxon>
        <taxon>Didymodactylos</taxon>
    </lineage>
</organism>
<evidence type="ECO:0000313" key="2">
    <source>
        <dbReference type="EMBL" id="CAF1149462.1"/>
    </source>
</evidence>
<dbReference type="EMBL" id="CAJOBA010030372">
    <property type="protein sequence ID" value="CAF3954456.1"/>
    <property type="molecule type" value="Genomic_DNA"/>
</dbReference>
<reference evidence="3" key="1">
    <citation type="submission" date="2021-02" db="EMBL/GenBank/DDBJ databases">
        <authorList>
            <person name="Nowell W R."/>
        </authorList>
    </citation>
    <scope>NUCLEOTIDE SEQUENCE</scope>
</reference>
<accession>A0A8S2MIA0</accession>
<protein>
    <submittedName>
        <fullName evidence="3">Uncharacterized protein</fullName>
    </submittedName>
</protein>